<evidence type="ECO:0008006" key="3">
    <source>
        <dbReference type="Google" id="ProtNLM"/>
    </source>
</evidence>
<comment type="caution">
    <text evidence="1">The sequence shown here is derived from an EMBL/GenBank/DDBJ whole genome shotgun (WGS) entry which is preliminary data.</text>
</comment>
<protein>
    <recommendedName>
        <fullName evidence="3">Addiction module toxin RelE</fullName>
    </recommendedName>
</protein>
<dbReference type="InterPro" id="IPR009241">
    <property type="entry name" value="HigB-like"/>
</dbReference>
<reference evidence="1 2" key="1">
    <citation type="journal article" date="2016" name="Nat. Commun.">
        <title>Thousands of microbial genomes shed light on interconnected biogeochemical processes in an aquifer system.</title>
        <authorList>
            <person name="Anantharaman K."/>
            <person name="Brown C.T."/>
            <person name="Hug L.A."/>
            <person name="Sharon I."/>
            <person name="Castelle C.J."/>
            <person name="Probst A.J."/>
            <person name="Thomas B.C."/>
            <person name="Singh A."/>
            <person name="Wilkins M.J."/>
            <person name="Karaoz U."/>
            <person name="Brodie E.L."/>
            <person name="Williams K.H."/>
            <person name="Hubbard S.S."/>
            <person name="Banfield J.F."/>
        </authorList>
    </citation>
    <scope>NUCLEOTIDE SEQUENCE [LARGE SCALE GENOMIC DNA]</scope>
</reference>
<dbReference type="EMBL" id="MFJX01000007">
    <property type="protein sequence ID" value="OGG31507.1"/>
    <property type="molecule type" value="Genomic_DNA"/>
</dbReference>
<evidence type="ECO:0000313" key="2">
    <source>
        <dbReference type="Proteomes" id="UP000176450"/>
    </source>
</evidence>
<accession>A0A1F6B4R8</accession>
<organism evidence="1 2">
    <name type="scientific">Candidatus Gottesmanbacteria bacterium RIFCSPLOWO2_01_FULL_46_9</name>
    <dbReference type="NCBI Taxonomy" id="1798394"/>
    <lineage>
        <taxon>Bacteria</taxon>
        <taxon>Candidatus Gottesmaniibacteriota</taxon>
    </lineage>
</organism>
<sequence>MKLYQSVRGDQPVREFVEALDDQTKGKFLRLYDLLRDYGPRLTFPHAKRITKDISELRIRGKTEVRIFYARYHGMYILLHAFKKKTQKTPSKELHIAQLRLTDI</sequence>
<dbReference type="Proteomes" id="UP000176450">
    <property type="component" value="Unassembled WGS sequence"/>
</dbReference>
<name>A0A1F6B4R8_9BACT</name>
<proteinExistence type="predicted"/>
<gene>
    <name evidence="1" type="ORF">A3A63_01670</name>
</gene>
<dbReference type="AlphaFoldDB" id="A0A1F6B4R8"/>
<dbReference type="Pfam" id="PF05973">
    <property type="entry name" value="Gp49"/>
    <property type="match status" value="1"/>
</dbReference>
<evidence type="ECO:0000313" key="1">
    <source>
        <dbReference type="EMBL" id="OGG31507.1"/>
    </source>
</evidence>